<sequence>RNHEFSDTIECSRITRDDFSQFFSGIRPLRVWLVFTVLLSFSLCSLANKLNMCMDGKHHKTEPGPEGELYQQVDTTWRKERILDVPLCLEDCETWYNDCKNDITCKENWHKGWNWTSDTNHCPVGAQCRKWTDVFPTAQSMCEKIWSNSYKYTMYSRDSGRCMQMWFKGENPNKKVAEFYLNHGSRTETAMMTSFTLSLVVLLSML</sequence>
<dbReference type="Pfam" id="PF03024">
    <property type="entry name" value="Folate_rec"/>
    <property type="match status" value="1"/>
</dbReference>
<gene>
    <name evidence="6" type="ORF">QTP70_033966</name>
</gene>
<keyword evidence="4" id="KW-0812">Transmembrane</keyword>
<protein>
    <recommendedName>
        <fullName evidence="5">Folate receptor-like domain-containing protein</fullName>
    </recommendedName>
</protein>
<dbReference type="AlphaFoldDB" id="A0AAE0QUV1"/>
<dbReference type="PANTHER" id="PTHR10517:SF14">
    <property type="entry name" value="FOLATE RECEPTOR 1-RELATED"/>
    <property type="match status" value="1"/>
</dbReference>
<keyword evidence="3" id="KW-1015">Disulfide bond</keyword>
<accession>A0AAE0QUV1</accession>
<dbReference type="Proteomes" id="UP001274896">
    <property type="component" value="Unassembled WGS sequence"/>
</dbReference>
<evidence type="ECO:0000256" key="3">
    <source>
        <dbReference type="ARBA" id="ARBA00023157"/>
    </source>
</evidence>
<comment type="caution">
    <text evidence="6">The sequence shown here is derived from an EMBL/GenBank/DDBJ whole genome shotgun (WGS) entry which is preliminary data.</text>
</comment>
<evidence type="ECO:0000256" key="4">
    <source>
        <dbReference type="SAM" id="Phobius"/>
    </source>
</evidence>
<name>A0AAE0QUV1_9TELE</name>
<dbReference type="InterPro" id="IPR004269">
    <property type="entry name" value="Folate_rcpt"/>
</dbReference>
<feature type="domain" description="Folate receptor-like" evidence="5">
    <location>
        <begin position="70"/>
        <end position="164"/>
    </location>
</feature>
<dbReference type="GO" id="GO:0038023">
    <property type="term" value="F:signaling receptor activity"/>
    <property type="evidence" value="ECO:0007669"/>
    <property type="project" value="TreeGrafter"/>
</dbReference>
<evidence type="ECO:0000259" key="5">
    <source>
        <dbReference type="Pfam" id="PF03024"/>
    </source>
</evidence>
<keyword evidence="4" id="KW-1133">Transmembrane helix</keyword>
<proteinExistence type="inferred from homology"/>
<comment type="similarity">
    <text evidence="1">Belongs to the folate receptor family.</text>
</comment>
<dbReference type="PANTHER" id="PTHR10517">
    <property type="entry name" value="FOLATE RECEPTOR"/>
    <property type="match status" value="1"/>
</dbReference>
<reference evidence="6" key="1">
    <citation type="submission" date="2023-06" db="EMBL/GenBank/DDBJ databases">
        <title>Male Hemibagrus guttatus genome.</title>
        <authorList>
            <person name="Bian C."/>
        </authorList>
    </citation>
    <scope>NUCLEOTIDE SEQUENCE</scope>
    <source>
        <strain evidence="6">Male_cb2023</strain>
        <tissue evidence="6">Muscle</tissue>
    </source>
</reference>
<dbReference type="GO" id="GO:0009897">
    <property type="term" value="C:external side of plasma membrane"/>
    <property type="evidence" value="ECO:0007669"/>
    <property type="project" value="TreeGrafter"/>
</dbReference>
<keyword evidence="2" id="KW-0732">Signal</keyword>
<evidence type="ECO:0000313" key="6">
    <source>
        <dbReference type="EMBL" id="KAK3531877.1"/>
    </source>
</evidence>
<feature type="non-terminal residue" evidence="6">
    <location>
        <position position="1"/>
    </location>
</feature>
<evidence type="ECO:0000313" key="7">
    <source>
        <dbReference type="Proteomes" id="UP001274896"/>
    </source>
</evidence>
<evidence type="ECO:0000256" key="2">
    <source>
        <dbReference type="ARBA" id="ARBA00022729"/>
    </source>
</evidence>
<organism evidence="6 7">
    <name type="scientific">Hemibagrus guttatus</name>
    <dbReference type="NCBI Taxonomy" id="175788"/>
    <lineage>
        <taxon>Eukaryota</taxon>
        <taxon>Metazoa</taxon>
        <taxon>Chordata</taxon>
        <taxon>Craniata</taxon>
        <taxon>Vertebrata</taxon>
        <taxon>Euteleostomi</taxon>
        <taxon>Actinopterygii</taxon>
        <taxon>Neopterygii</taxon>
        <taxon>Teleostei</taxon>
        <taxon>Ostariophysi</taxon>
        <taxon>Siluriformes</taxon>
        <taxon>Bagridae</taxon>
        <taxon>Hemibagrus</taxon>
    </lineage>
</organism>
<feature type="transmembrane region" description="Helical" evidence="4">
    <location>
        <begin position="29"/>
        <end position="47"/>
    </location>
</feature>
<evidence type="ECO:0000256" key="1">
    <source>
        <dbReference type="ARBA" id="ARBA00007932"/>
    </source>
</evidence>
<keyword evidence="7" id="KW-1185">Reference proteome</keyword>
<keyword evidence="4" id="KW-0472">Membrane</keyword>
<dbReference type="InterPro" id="IPR018143">
    <property type="entry name" value="Folate_rcpt-like"/>
</dbReference>
<dbReference type="EMBL" id="JAUCMX010000011">
    <property type="protein sequence ID" value="KAK3531877.1"/>
    <property type="molecule type" value="Genomic_DNA"/>
</dbReference>